<dbReference type="InterPro" id="IPR029063">
    <property type="entry name" value="SAM-dependent_MTases_sf"/>
</dbReference>
<dbReference type="GO" id="GO:0032259">
    <property type="term" value="P:methylation"/>
    <property type="evidence" value="ECO:0007669"/>
    <property type="project" value="UniProtKB-KW"/>
</dbReference>
<dbReference type="Proteomes" id="UP000183028">
    <property type="component" value="Unassembled WGS sequence"/>
</dbReference>
<dbReference type="PANTHER" id="PTHR35276">
    <property type="entry name" value="S-ADENOSYL-L-METHIONINE-DEPENDENT METHYLTRANSFERASES SUPERFAMILY PROTEIN"/>
    <property type="match status" value="1"/>
</dbReference>
<dbReference type="AlphaFoldDB" id="A0A1H6RHM1"/>
<proteinExistence type="predicted"/>
<accession>A0A1H6RHM1</accession>
<dbReference type="Gene3D" id="3.40.50.150">
    <property type="entry name" value="Vaccinia Virus protein VP39"/>
    <property type="match status" value="1"/>
</dbReference>
<evidence type="ECO:0000313" key="2">
    <source>
        <dbReference type="Proteomes" id="UP000183028"/>
    </source>
</evidence>
<dbReference type="PANTHER" id="PTHR35276:SF1">
    <property type="entry name" value="TRNA (MNM(5)S(2)U34)-METHYLTRANSFERASE, CHLOROPLASTIC"/>
    <property type="match status" value="1"/>
</dbReference>
<dbReference type="Pfam" id="PF06962">
    <property type="entry name" value="rRNA_methylase"/>
    <property type="match status" value="1"/>
</dbReference>
<dbReference type="EMBL" id="FNYK01000007">
    <property type="protein sequence ID" value="SEI52017.1"/>
    <property type="molecule type" value="Genomic_DNA"/>
</dbReference>
<dbReference type="OrthoDB" id="9792989at2"/>
<keyword evidence="1" id="KW-0808">Transferase</keyword>
<reference evidence="2" key="1">
    <citation type="submission" date="2016-10" db="EMBL/GenBank/DDBJ databases">
        <authorList>
            <person name="Varghese N."/>
        </authorList>
    </citation>
    <scope>NUCLEOTIDE SEQUENCE [LARGE SCALE GENOMIC DNA]</scope>
    <source>
        <strain evidence="2">DSM 20406</strain>
    </source>
</reference>
<dbReference type="STRING" id="322505.SAMN04487836_102138"/>
<dbReference type="SUPFAM" id="SSF53335">
    <property type="entry name" value="S-adenosyl-L-methionine-dependent methyltransferases"/>
    <property type="match status" value="1"/>
</dbReference>
<organism evidence="1 2">
    <name type="scientific">Sharpea azabuensis</name>
    <dbReference type="NCBI Taxonomy" id="322505"/>
    <lineage>
        <taxon>Bacteria</taxon>
        <taxon>Bacillati</taxon>
        <taxon>Bacillota</taxon>
        <taxon>Erysipelotrichia</taxon>
        <taxon>Erysipelotrichales</taxon>
        <taxon>Coprobacillaceae</taxon>
        <taxon>Sharpea</taxon>
    </lineage>
</organism>
<dbReference type="GO" id="GO:0008168">
    <property type="term" value="F:methyltransferase activity"/>
    <property type="evidence" value="ECO:0007669"/>
    <property type="project" value="UniProtKB-KW"/>
</dbReference>
<dbReference type="InterPro" id="IPR010719">
    <property type="entry name" value="MnmM_MeTrfase"/>
</dbReference>
<keyword evidence="2" id="KW-1185">Reference proteome</keyword>
<protein>
    <submittedName>
        <fullName evidence="1">Putative rRNA methylase</fullName>
    </submittedName>
</protein>
<name>A0A1H6RHM1_9FIRM</name>
<dbReference type="RefSeq" id="WP_074731357.1">
    <property type="nucleotide sequence ID" value="NZ_FNYK01000007.1"/>
</dbReference>
<dbReference type="eggNOG" id="COG0144">
    <property type="taxonomic scope" value="Bacteria"/>
</dbReference>
<evidence type="ECO:0000313" key="1">
    <source>
        <dbReference type="EMBL" id="SEI52017.1"/>
    </source>
</evidence>
<sequence>MLSMVEYVHQRILDYKDIHTAIDFTMGRGFDTVFLMHHAQEVYSFDIQPIAIDMTRKKIGDTKHVHLILDSHENFDHYVTSFDLGVFNLGYLPQGDKSITTTTSTSLEAIKKAVKLMDKALFVVCYIGHEEGEKEARVIEDYACHLDHLAYNVSVYKMLNKGKAPYVIEIQKR</sequence>
<keyword evidence="1" id="KW-0489">Methyltransferase</keyword>
<gene>
    <name evidence="1" type="ORF">SAMN04487834_100767</name>
</gene>